<organism evidence="2 3">
    <name type="scientific">Turnera subulata</name>
    <dbReference type="NCBI Taxonomy" id="218843"/>
    <lineage>
        <taxon>Eukaryota</taxon>
        <taxon>Viridiplantae</taxon>
        <taxon>Streptophyta</taxon>
        <taxon>Embryophyta</taxon>
        <taxon>Tracheophyta</taxon>
        <taxon>Spermatophyta</taxon>
        <taxon>Magnoliopsida</taxon>
        <taxon>eudicotyledons</taxon>
        <taxon>Gunneridae</taxon>
        <taxon>Pentapetalae</taxon>
        <taxon>rosids</taxon>
        <taxon>fabids</taxon>
        <taxon>Malpighiales</taxon>
        <taxon>Passifloraceae</taxon>
        <taxon>Turnera</taxon>
    </lineage>
</organism>
<feature type="region of interest" description="Disordered" evidence="1">
    <location>
        <begin position="98"/>
        <end position="117"/>
    </location>
</feature>
<reference evidence="2" key="1">
    <citation type="submission" date="2022-02" db="EMBL/GenBank/DDBJ databases">
        <authorList>
            <person name="Henning P.M."/>
            <person name="McCubbin A.G."/>
            <person name="Shore J.S."/>
        </authorList>
    </citation>
    <scope>NUCLEOTIDE SEQUENCE</scope>
    <source>
        <strain evidence="2">F60SS</strain>
        <tissue evidence="2">Leaves</tissue>
    </source>
</reference>
<dbReference type="Proteomes" id="UP001141552">
    <property type="component" value="Unassembled WGS sequence"/>
</dbReference>
<accession>A0A9Q0FE72</accession>
<reference evidence="2" key="2">
    <citation type="journal article" date="2023" name="Plants (Basel)">
        <title>Annotation of the Turnera subulata (Passifloraceae) Draft Genome Reveals the S-Locus Evolved after the Divergence of Turneroideae from Passifloroideae in a Stepwise Manner.</title>
        <authorList>
            <person name="Henning P.M."/>
            <person name="Roalson E.H."/>
            <person name="Mir W."/>
            <person name="McCubbin A.G."/>
            <person name="Shore J.S."/>
        </authorList>
    </citation>
    <scope>NUCLEOTIDE SEQUENCE</scope>
    <source>
        <strain evidence="2">F60SS</strain>
    </source>
</reference>
<proteinExistence type="predicted"/>
<dbReference type="OrthoDB" id="1734564at2759"/>
<keyword evidence="3" id="KW-1185">Reference proteome</keyword>
<evidence type="ECO:0000313" key="2">
    <source>
        <dbReference type="EMBL" id="KAJ4828696.1"/>
    </source>
</evidence>
<sequence length="117" mass="13217">MPSVLVLAPKLVHLSVLKLMGHWLLGSKFVCGKELGRRSADSCDAMLRVELKGQDRWIVTKFVKEHTHSTVELYNYCINLTETIEEFESSRSTAIIGSNLCKAEPPQPEPPPKKQRK</sequence>
<evidence type="ECO:0000313" key="3">
    <source>
        <dbReference type="Proteomes" id="UP001141552"/>
    </source>
</evidence>
<gene>
    <name evidence="2" type="ORF">Tsubulata_022849</name>
</gene>
<protein>
    <recommendedName>
        <fullName evidence="4">FAR1 domain-containing protein</fullName>
    </recommendedName>
</protein>
<dbReference type="AlphaFoldDB" id="A0A9Q0FE72"/>
<evidence type="ECO:0000256" key="1">
    <source>
        <dbReference type="SAM" id="MobiDB-lite"/>
    </source>
</evidence>
<comment type="caution">
    <text evidence="2">The sequence shown here is derived from an EMBL/GenBank/DDBJ whole genome shotgun (WGS) entry which is preliminary data.</text>
</comment>
<evidence type="ECO:0008006" key="4">
    <source>
        <dbReference type="Google" id="ProtNLM"/>
    </source>
</evidence>
<name>A0A9Q0FE72_9ROSI</name>
<dbReference type="EMBL" id="JAKUCV010006106">
    <property type="protein sequence ID" value="KAJ4828696.1"/>
    <property type="molecule type" value="Genomic_DNA"/>
</dbReference>